<name>A0ACB0ZZ62_MELEN</name>
<evidence type="ECO:0000313" key="2">
    <source>
        <dbReference type="Proteomes" id="UP001497535"/>
    </source>
</evidence>
<accession>A0ACB0ZZ62</accession>
<sequence length="525" mass="60202">MSSAYISEPKTKGKVCLETTLGPIDIELWSRECPLACRNFVQLCAEGYYNGCIFHRLVRNFIVQTGDPTGTGHGGTSIYDDVFKSEFHQRLKFNRRGLVGMASNKKDQNGSQFFFTLGEASDLNGKHTLFGRVGGDTIFNLLKMNDYDVDANERPSRIHKITGVKILENPFSDLKIRSKSEKEEKIGKRKLKEEKTEHVQPKRNTALLSFGDEMDEYDEEASKFQLKGKSAHDVLVDDISLSKQAAVGPEEINYKNENSKKVDVGDKEDFMEEQAREERMDRIKNKFKSNKKVVQFDESNKNEEEDDIEKIVEDYREAGKRNEMERIKSELKELQKEYKKSMRGQKEEKLVDEEASTSTGMKMYNKLKLNFKSGTKGVVKTLDPRREEQTIALLGRFQTRLQRASVQGVLFDKKVDMSDQKSREDIILATSEDQGKIDFDAEDIQGEDWLEEIFILTKNNFRMNHELIAPEDTSGVTKAKDANMKEENDEWYPINDPRNKMNVRKRTQGGKVPDLFASADPMALP</sequence>
<dbReference type="EMBL" id="CAVMJV010000053">
    <property type="protein sequence ID" value="CAK5084450.1"/>
    <property type="molecule type" value="Genomic_DNA"/>
</dbReference>
<dbReference type="Proteomes" id="UP001497535">
    <property type="component" value="Unassembled WGS sequence"/>
</dbReference>
<keyword evidence="2" id="KW-1185">Reference proteome</keyword>
<proteinExistence type="predicted"/>
<gene>
    <name evidence="1" type="ORF">MENTE1834_LOCUS31844</name>
</gene>
<organism evidence="1 2">
    <name type="scientific">Meloidogyne enterolobii</name>
    <name type="common">Root-knot nematode worm</name>
    <name type="synonym">Meloidogyne mayaguensis</name>
    <dbReference type="NCBI Taxonomy" id="390850"/>
    <lineage>
        <taxon>Eukaryota</taxon>
        <taxon>Metazoa</taxon>
        <taxon>Ecdysozoa</taxon>
        <taxon>Nematoda</taxon>
        <taxon>Chromadorea</taxon>
        <taxon>Rhabditida</taxon>
        <taxon>Tylenchina</taxon>
        <taxon>Tylenchomorpha</taxon>
        <taxon>Tylenchoidea</taxon>
        <taxon>Meloidogynidae</taxon>
        <taxon>Meloidogyninae</taxon>
        <taxon>Meloidogyne</taxon>
    </lineage>
</organism>
<comment type="caution">
    <text evidence="1">The sequence shown here is derived from an EMBL/GenBank/DDBJ whole genome shotgun (WGS) entry which is preliminary data.</text>
</comment>
<protein>
    <submittedName>
        <fullName evidence="1">Uncharacterized protein</fullName>
    </submittedName>
</protein>
<reference evidence="1" key="1">
    <citation type="submission" date="2023-11" db="EMBL/GenBank/DDBJ databases">
        <authorList>
            <person name="Poullet M."/>
        </authorList>
    </citation>
    <scope>NUCLEOTIDE SEQUENCE</scope>
    <source>
        <strain evidence="1">E1834</strain>
    </source>
</reference>
<evidence type="ECO:0000313" key="1">
    <source>
        <dbReference type="EMBL" id="CAK5084450.1"/>
    </source>
</evidence>